<feature type="transmembrane region" description="Helical" evidence="5">
    <location>
        <begin position="114"/>
        <end position="133"/>
    </location>
</feature>
<gene>
    <name evidence="7" type="ORF">SAMN04487974_11129</name>
</gene>
<dbReference type="GO" id="GO:0016020">
    <property type="term" value="C:membrane"/>
    <property type="evidence" value="ECO:0007669"/>
    <property type="project" value="UniProtKB-SubCell"/>
</dbReference>
<feature type="domain" description="GtrA/DPMS transmembrane" evidence="6">
    <location>
        <begin position="19"/>
        <end position="136"/>
    </location>
</feature>
<sequence>MPAKRPLPFAALFDGSFLRFFGASLFGLALDLALAAALHHLLGLSLIASAAVSLLAAAVLTYGIHEFWTFNSNAPRFSIARMAGTVASALMALAVRSSFLYATTEFVGLGERHALVQLVAATGLSFIVNYVLVRRIIGGRTTPGTTT</sequence>
<dbReference type="RefSeq" id="WP_090597554.1">
    <property type="nucleotide sequence ID" value="NZ_FNCS01000011.1"/>
</dbReference>
<keyword evidence="8" id="KW-1185">Reference proteome</keyword>
<evidence type="ECO:0000256" key="2">
    <source>
        <dbReference type="ARBA" id="ARBA00022692"/>
    </source>
</evidence>
<evidence type="ECO:0000313" key="7">
    <source>
        <dbReference type="EMBL" id="SDG88254.1"/>
    </source>
</evidence>
<keyword evidence="3 5" id="KW-1133">Transmembrane helix</keyword>
<keyword evidence="4 5" id="KW-0472">Membrane</keyword>
<evidence type="ECO:0000256" key="1">
    <source>
        <dbReference type="ARBA" id="ARBA00004141"/>
    </source>
</evidence>
<name>A0A1G7XVS0_9HYPH</name>
<keyword evidence="2 5" id="KW-0812">Transmembrane</keyword>
<evidence type="ECO:0000259" key="6">
    <source>
        <dbReference type="Pfam" id="PF04138"/>
    </source>
</evidence>
<protein>
    <submittedName>
        <fullName evidence="7">Putative flippase GtrA (Transmembrane translocase of bactoprenol-linked glucose)</fullName>
    </submittedName>
</protein>
<dbReference type="Pfam" id="PF04138">
    <property type="entry name" value="GtrA_DPMS_TM"/>
    <property type="match status" value="1"/>
</dbReference>
<dbReference type="InterPro" id="IPR007267">
    <property type="entry name" value="GtrA_DPMS_TM"/>
</dbReference>
<dbReference type="GO" id="GO:0000271">
    <property type="term" value="P:polysaccharide biosynthetic process"/>
    <property type="evidence" value="ECO:0007669"/>
    <property type="project" value="InterPro"/>
</dbReference>
<organism evidence="7 8">
    <name type="scientific">Pelagibacterium luteolum</name>
    <dbReference type="NCBI Taxonomy" id="440168"/>
    <lineage>
        <taxon>Bacteria</taxon>
        <taxon>Pseudomonadati</taxon>
        <taxon>Pseudomonadota</taxon>
        <taxon>Alphaproteobacteria</taxon>
        <taxon>Hyphomicrobiales</taxon>
        <taxon>Devosiaceae</taxon>
        <taxon>Pelagibacterium</taxon>
    </lineage>
</organism>
<accession>A0A1G7XVS0</accession>
<feature type="transmembrane region" description="Helical" evidence="5">
    <location>
        <begin position="80"/>
        <end position="102"/>
    </location>
</feature>
<evidence type="ECO:0000313" key="8">
    <source>
        <dbReference type="Proteomes" id="UP000199495"/>
    </source>
</evidence>
<dbReference type="EMBL" id="FNCS01000011">
    <property type="protein sequence ID" value="SDG88254.1"/>
    <property type="molecule type" value="Genomic_DNA"/>
</dbReference>
<comment type="subcellular location">
    <subcellularLocation>
        <location evidence="1">Membrane</location>
        <topology evidence="1">Multi-pass membrane protein</topology>
    </subcellularLocation>
</comment>
<evidence type="ECO:0000256" key="3">
    <source>
        <dbReference type="ARBA" id="ARBA00022989"/>
    </source>
</evidence>
<dbReference type="STRING" id="440168.SAMN04487974_11129"/>
<evidence type="ECO:0000256" key="4">
    <source>
        <dbReference type="ARBA" id="ARBA00023136"/>
    </source>
</evidence>
<dbReference type="AlphaFoldDB" id="A0A1G7XVS0"/>
<reference evidence="7 8" key="1">
    <citation type="submission" date="2016-10" db="EMBL/GenBank/DDBJ databases">
        <authorList>
            <person name="de Groot N.N."/>
        </authorList>
    </citation>
    <scope>NUCLEOTIDE SEQUENCE [LARGE SCALE GENOMIC DNA]</scope>
    <source>
        <strain evidence="7 8">CGMCC 1.10267</strain>
    </source>
</reference>
<proteinExistence type="predicted"/>
<evidence type="ECO:0000256" key="5">
    <source>
        <dbReference type="SAM" id="Phobius"/>
    </source>
</evidence>
<dbReference type="Proteomes" id="UP000199495">
    <property type="component" value="Unassembled WGS sequence"/>
</dbReference>
<feature type="transmembrane region" description="Helical" evidence="5">
    <location>
        <begin position="45"/>
        <end position="68"/>
    </location>
</feature>